<feature type="region of interest" description="Disordered" evidence="1">
    <location>
        <begin position="228"/>
        <end position="251"/>
    </location>
</feature>
<comment type="caution">
    <text evidence="2">The sequence shown here is derived from an EMBL/GenBank/DDBJ whole genome shotgun (WGS) entry which is preliminary data.</text>
</comment>
<dbReference type="EMBL" id="PGCJ01000892">
    <property type="protein sequence ID" value="PLW15569.1"/>
    <property type="molecule type" value="Genomic_DNA"/>
</dbReference>
<proteinExistence type="predicted"/>
<evidence type="ECO:0000313" key="2">
    <source>
        <dbReference type="EMBL" id="PLW15569.1"/>
    </source>
</evidence>
<evidence type="ECO:0000256" key="1">
    <source>
        <dbReference type="SAM" id="MobiDB-lite"/>
    </source>
</evidence>
<gene>
    <name evidence="2" type="ORF">PCANC_15839</name>
</gene>
<dbReference type="AlphaFoldDB" id="A0A2N5SQQ3"/>
<sequence>MDSLFPDLYNQNANHIVSTTTTLEQAGQNFPVSITVSDGEKTPDEAKLHGRCASNDFPVSVTVSNGEMTPEAEHDGKEITVLIGFKLFIAKKTQQKKKSWGAVNSSHEFPVTVVIGKTSFEAFQKMVASACNKQFPDTVPIILKGLTNRLQGIFWYGSIPCCPKWAKKDRVEIGRPSLYHKWLETACDLDRSEVVLAIHMTNPSKVAQRAEMEDLLAAQALRDEAAQVATSKRKSTDADSDGGELDELDPEDWDNVNVHMHKLFKKHLFNTMYDRLTPIFIDPSNPHRYILLTEEACSTWAKALIKQKDGVSLESPPSSLKYIMLSPAKRAALDNSSVAGTSTSTVTNSNIQLIAQLLAGRNQMTPTISGRSDSVMSSPPNKSHIEGYLDFLGVRDKECTLEILLANGFHLHKTFKSTGLLRLEVKDLGLSLGVVTMLFDNATKYNHHLAANCL</sequence>
<keyword evidence="3" id="KW-1185">Reference proteome</keyword>
<dbReference type="Proteomes" id="UP000235388">
    <property type="component" value="Unassembled WGS sequence"/>
</dbReference>
<name>A0A2N5SQQ3_9BASI</name>
<evidence type="ECO:0000313" key="3">
    <source>
        <dbReference type="Proteomes" id="UP000235388"/>
    </source>
</evidence>
<feature type="compositionally biased region" description="Acidic residues" evidence="1">
    <location>
        <begin position="238"/>
        <end position="251"/>
    </location>
</feature>
<protein>
    <submittedName>
        <fullName evidence="2">Uncharacterized protein</fullName>
    </submittedName>
</protein>
<organism evidence="2 3">
    <name type="scientific">Puccinia coronata f. sp. avenae</name>
    <dbReference type="NCBI Taxonomy" id="200324"/>
    <lineage>
        <taxon>Eukaryota</taxon>
        <taxon>Fungi</taxon>
        <taxon>Dikarya</taxon>
        <taxon>Basidiomycota</taxon>
        <taxon>Pucciniomycotina</taxon>
        <taxon>Pucciniomycetes</taxon>
        <taxon>Pucciniales</taxon>
        <taxon>Pucciniaceae</taxon>
        <taxon>Puccinia</taxon>
    </lineage>
</organism>
<reference evidence="2 3" key="1">
    <citation type="submission" date="2017-11" db="EMBL/GenBank/DDBJ databases">
        <title>De novo assembly and phasing of dikaryotic genomes from two isolates of Puccinia coronata f. sp. avenae, the causal agent of oat crown rust.</title>
        <authorList>
            <person name="Miller M.E."/>
            <person name="Zhang Y."/>
            <person name="Omidvar V."/>
            <person name="Sperschneider J."/>
            <person name="Schwessinger B."/>
            <person name="Raley C."/>
            <person name="Palmer J.M."/>
            <person name="Garnica D."/>
            <person name="Upadhyaya N."/>
            <person name="Rathjen J."/>
            <person name="Taylor J.M."/>
            <person name="Park R.F."/>
            <person name="Dodds P.N."/>
            <person name="Hirsch C.D."/>
            <person name="Kianian S.F."/>
            <person name="Figueroa M."/>
        </authorList>
    </citation>
    <scope>NUCLEOTIDE SEQUENCE [LARGE SCALE GENOMIC DNA]</scope>
    <source>
        <strain evidence="2">12NC29</strain>
    </source>
</reference>
<dbReference type="OrthoDB" id="2507298at2759"/>
<accession>A0A2N5SQQ3</accession>